<keyword evidence="3" id="KW-1185">Reference proteome</keyword>
<dbReference type="EMBL" id="JAACXV010014324">
    <property type="protein sequence ID" value="KAF7268418.1"/>
    <property type="molecule type" value="Genomic_DNA"/>
</dbReference>
<sequence length="71" mass="8196">MTEKKAEKERIPFYCDALFALKTYKEASSPSRTTHLAPAPLWHPFLARRHRTVPPNTPRALHNKAIRIQST</sequence>
<gene>
    <name evidence="2" type="ORF">GWI33_018458</name>
</gene>
<evidence type="ECO:0000256" key="1">
    <source>
        <dbReference type="SAM" id="MobiDB-lite"/>
    </source>
</evidence>
<evidence type="ECO:0000313" key="3">
    <source>
        <dbReference type="Proteomes" id="UP000625711"/>
    </source>
</evidence>
<dbReference type="Proteomes" id="UP000625711">
    <property type="component" value="Unassembled WGS sequence"/>
</dbReference>
<accession>A0A834HW38</accession>
<comment type="caution">
    <text evidence="2">The sequence shown here is derived from an EMBL/GenBank/DDBJ whole genome shotgun (WGS) entry which is preliminary data.</text>
</comment>
<feature type="region of interest" description="Disordered" evidence="1">
    <location>
        <begin position="52"/>
        <end position="71"/>
    </location>
</feature>
<organism evidence="2 3">
    <name type="scientific">Rhynchophorus ferrugineus</name>
    <name type="common">Red palm weevil</name>
    <name type="synonym">Curculio ferrugineus</name>
    <dbReference type="NCBI Taxonomy" id="354439"/>
    <lineage>
        <taxon>Eukaryota</taxon>
        <taxon>Metazoa</taxon>
        <taxon>Ecdysozoa</taxon>
        <taxon>Arthropoda</taxon>
        <taxon>Hexapoda</taxon>
        <taxon>Insecta</taxon>
        <taxon>Pterygota</taxon>
        <taxon>Neoptera</taxon>
        <taxon>Endopterygota</taxon>
        <taxon>Coleoptera</taxon>
        <taxon>Polyphaga</taxon>
        <taxon>Cucujiformia</taxon>
        <taxon>Curculionidae</taxon>
        <taxon>Dryophthorinae</taxon>
        <taxon>Rhynchophorus</taxon>
    </lineage>
</organism>
<dbReference type="AlphaFoldDB" id="A0A834HW38"/>
<protein>
    <submittedName>
        <fullName evidence="2">Uncharacterized protein</fullName>
    </submittedName>
</protein>
<name>A0A834HW38_RHYFE</name>
<reference evidence="2" key="1">
    <citation type="submission" date="2020-08" db="EMBL/GenBank/DDBJ databases">
        <title>Genome sequencing and assembly of the red palm weevil Rhynchophorus ferrugineus.</title>
        <authorList>
            <person name="Dias G.B."/>
            <person name="Bergman C.M."/>
            <person name="Manee M."/>
        </authorList>
    </citation>
    <scope>NUCLEOTIDE SEQUENCE</scope>
    <source>
        <strain evidence="2">AA-2017</strain>
        <tissue evidence="2">Whole larva</tissue>
    </source>
</reference>
<proteinExistence type="predicted"/>
<evidence type="ECO:0000313" key="2">
    <source>
        <dbReference type="EMBL" id="KAF7268418.1"/>
    </source>
</evidence>